<dbReference type="PROSITE" id="PS50039">
    <property type="entry name" value="FORK_HEAD_3"/>
    <property type="match status" value="1"/>
</dbReference>
<evidence type="ECO:0000313" key="13">
    <source>
        <dbReference type="EnsemblMetazoa" id="XP_038067543.1"/>
    </source>
</evidence>
<dbReference type="PANTHER" id="PTHR45796">
    <property type="entry name" value="FORKHEAD BOX P, ISOFORM C"/>
    <property type="match status" value="1"/>
</dbReference>
<keyword evidence="9 10" id="KW-0539">Nucleus</keyword>
<accession>A0A914AV28</accession>
<proteinExistence type="predicted"/>
<feature type="region of interest" description="Disordered" evidence="11">
    <location>
        <begin position="614"/>
        <end position="659"/>
    </location>
</feature>
<keyword evidence="4" id="KW-0863">Zinc-finger</keyword>
<keyword evidence="6" id="KW-0805">Transcription regulation</keyword>
<dbReference type="InterPro" id="IPR036388">
    <property type="entry name" value="WH-like_DNA-bd_sf"/>
</dbReference>
<organism evidence="13 14">
    <name type="scientific">Patiria miniata</name>
    <name type="common">Bat star</name>
    <name type="synonym">Asterina miniata</name>
    <dbReference type="NCBI Taxonomy" id="46514"/>
    <lineage>
        <taxon>Eukaryota</taxon>
        <taxon>Metazoa</taxon>
        <taxon>Echinodermata</taxon>
        <taxon>Eleutherozoa</taxon>
        <taxon>Asterozoa</taxon>
        <taxon>Asteroidea</taxon>
        <taxon>Valvatacea</taxon>
        <taxon>Valvatida</taxon>
        <taxon>Asterinidae</taxon>
        <taxon>Patiria</taxon>
    </lineage>
</organism>
<feature type="region of interest" description="Disordered" evidence="11">
    <location>
        <begin position="692"/>
        <end position="743"/>
    </location>
</feature>
<keyword evidence="7 10" id="KW-0238">DNA-binding</keyword>
<dbReference type="GO" id="GO:0000978">
    <property type="term" value="F:RNA polymerase II cis-regulatory region sequence-specific DNA binding"/>
    <property type="evidence" value="ECO:0007669"/>
    <property type="project" value="TreeGrafter"/>
</dbReference>
<feature type="compositionally biased region" description="Basic and acidic residues" evidence="11">
    <location>
        <begin position="705"/>
        <end position="719"/>
    </location>
</feature>
<feature type="compositionally biased region" description="Basic and acidic residues" evidence="11">
    <location>
        <begin position="780"/>
        <end position="795"/>
    </location>
</feature>
<feature type="region of interest" description="Disordered" evidence="11">
    <location>
        <begin position="46"/>
        <end position="70"/>
    </location>
</feature>
<feature type="region of interest" description="Disordered" evidence="11">
    <location>
        <begin position="450"/>
        <end position="504"/>
    </location>
</feature>
<evidence type="ECO:0000256" key="7">
    <source>
        <dbReference type="ARBA" id="ARBA00023125"/>
    </source>
</evidence>
<sequence>MMGEWYYPRVPVAIHSDYVMESNCYQRYFSSVTSGVHQGVVSMSEAALASSSPPDTKRRNSSADEDGHCTSEVSLRGLVEISRSPHHHHNALHFHPSQSQKPAASRSSPSSLEKTAAAAAAAEQQQQQQFLLHQHLSQQQMQQLLQQQVLTPQQLQLLMQQQSYLQQQQVGKLQEQAQLLQQMQAATAAAESNSGGKGSNKLQQQQQQLHSLAMQQAHLLQTLQAQQAAAASQLLAQQAAVGQPITLAHIPQGMSQAEIQSLWKEVSATTGASEDGKANSGSGNQPTSQHTRPMVNGAHEAMLHPAQFMISPHGMILQPEESAMNSSSHPLYAHSMCKWPGCETVCDDFQAFLKHLSTEHALDDRSTAQARVQLQVVSQLEIQLAKERERLAAMMAHLHMKPMESRPEASKNYLPTSKKIPASVPKTMALVQPPSVIQAPAFSHLNLLKPLRHGTPNLPTHPMHMPSPPPQSQPPPTTTTPSSSTSSVQINIAPGGGPIRRRTSEKYGISLGTGIEIYRNADFYKLADVRPPFTYAALIRQAILDSPDGQLTLNEIYNWFTRTFAYFRRNAATWKNAVRHNLSLHKCFVRVENVKGAVWTVDELEFMKRRPQKLSSCLTTPPSTPTTPTTPVSRSHDISLHPLPLNLETPQASSASGGALPLLSDAAAASSINDQQPHSDEVFEVEEVSECMEHSMDQEEPEDLSDNRQDLPTRVKLESSRFSSTMEEDAIEDGNGISREHPEPRYVTAEQDLENAYSHSQLEEETRYLRLQQEQGLRYMEHGREGPEGEDFRETGEEEEEEREDEIERLPTVNGQVMMGGHNHLHHLDQEQPEDLSQEPRYVTSDQDSRESMTVVTNGQGLLDKPGHMMHHMTHHMDHHPEEIVQYSDDGEPLMRGKLDPRYSTTSQEDMDPEVMTSVKGHVYVDGQNHLQQLDNGRE</sequence>
<keyword evidence="14" id="KW-1185">Reference proteome</keyword>
<dbReference type="GO" id="GO:0008270">
    <property type="term" value="F:zinc ion binding"/>
    <property type="evidence" value="ECO:0007669"/>
    <property type="project" value="UniProtKB-KW"/>
</dbReference>
<keyword evidence="2" id="KW-0678">Repressor</keyword>
<feature type="region of interest" description="Disordered" evidence="11">
    <location>
        <begin position="891"/>
        <end position="913"/>
    </location>
</feature>
<feature type="compositionally biased region" description="Acidic residues" evidence="11">
    <location>
        <begin position="796"/>
        <end position="807"/>
    </location>
</feature>
<evidence type="ECO:0000256" key="8">
    <source>
        <dbReference type="ARBA" id="ARBA00023163"/>
    </source>
</evidence>
<keyword evidence="3" id="KW-0479">Metal-binding</keyword>
<feature type="region of interest" description="Disordered" evidence="11">
    <location>
        <begin position="831"/>
        <end position="853"/>
    </location>
</feature>
<evidence type="ECO:0000256" key="4">
    <source>
        <dbReference type="ARBA" id="ARBA00022771"/>
    </source>
</evidence>
<dbReference type="InterPro" id="IPR047412">
    <property type="entry name" value="FH_FOXP1_P2"/>
</dbReference>
<name>A0A914AV28_PATMI</name>
<dbReference type="SMART" id="SM00339">
    <property type="entry name" value="FH"/>
    <property type="match status" value="1"/>
</dbReference>
<evidence type="ECO:0000256" key="5">
    <source>
        <dbReference type="ARBA" id="ARBA00022833"/>
    </source>
</evidence>
<evidence type="ECO:0000313" key="14">
    <source>
        <dbReference type="Proteomes" id="UP000887568"/>
    </source>
</evidence>
<dbReference type="InterPro" id="IPR030456">
    <property type="entry name" value="TF_fork_head_CS_2"/>
</dbReference>
<feature type="DNA-binding region" description="Fork-head" evidence="10">
    <location>
        <begin position="530"/>
        <end position="603"/>
    </location>
</feature>
<evidence type="ECO:0000256" key="6">
    <source>
        <dbReference type="ARBA" id="ARBA00023015"/>
    </source>
</evidence>
<dbReference type="PRINTS" id="PR00053">
    <property type="entry name" value="FORKHEAD"/>
</dbReference>
<protein>
    <recommendedName>
        <fullName evidence="12">Fork-head domain-containing protein</fullName>
    </recommendedName>
</protein>
<keyword evidence="8" id="KW-0804">Transcription</keyword>
<keyword evidence="5" id="KW-0862">Zinc</keyword>
<dbReference type="PANTHER" id="PTHR45796:SF4">
    <property type="entry name" value="FORKHEAD BOX P, ISOFORM C"/>
    <property type="match status" value="1"/>
</dbReference>
<evidence type="ECO:0000256" key="10">
    <source>
        <dbReference type="PROSITE-ProRule" id="PRU00089"/>
    </source>
</evidence>
<dbReference type="Gene3D" id="1.20.5.340">
    <property type="match status" value="1"/>
</dbReference>
<feature type="compositionally biased region" description="Polar residues" evidence="11">
    <location>
        <begin position="96"/>
        <end position="113"/>
    </location>
</feature>
<dbReference type="PROSITE" id="PS00658">
    <property type="entry name" value="FORK_HEAD_2"/>
    <property type="match status" value="1"/>
</dbReference>
<dbReference type="Proteomes" id="UP000887568">
    <property type="component" value="Unplaced"/>
</dbReference>
<evidence type="ECO:0000256" key="3">
    <source>
        <dbReference type="ARBA" id="ARBA00022723"/>
    </source>
</evidence>
<dbReference type="InterPro" id="IPR032354">
    <property type="entry name" value="FOXP-CC"/>
</dbReference>
<dbReference type="InterPro" id="IPR001766">
    <property type="entry name" value="Fork_head_dom"/>
</dbReference>
<dbReference type="InterPro" id="IPR050998">
    <property type="entry name" value="FOXP"/>
</dbReference>
<dbReference type="GO" id="GO:0001227">
    <property type="term" value="F:DNA-binding transcription repressor activity, RNA polymerase II-specific"/>
    <property type="evidence" value="ECO:0007669"/>
    <property type="project" value="TreeGrafter"/>
</dbReference>
<dbReference type="FunFam" id="1.10.10.10:FF:000010">
    <property type="entry name" value="Forkhead box P2 isoform B"/>
    <property type="match status" value="1"/>
</dbReference>
<evidence type="ECO:0000256" key="11">
    <source>
        <dbReference type="SAM" id="MobiDB-lite"/>
    </source>
</evidence>
<dbReference type="EnsemblMetazoa" id="XM_038211615.1">
    <property type="protein sequence ID" value="XP_038067543.1"/>
    <property type="gene ID" value="LOC119737339"/>
</dbReference>
<feature type="compositionally biased region" description="Basic and acidic residues" evidence="11">
    <location>
        <begin position="55"/>
        <end position="69"/>
    </location>
</feature>
<dbReference type="RefSeq" id="XP_038067543.1">
    <property type="nucleotide sequence ID" value="XM_038211615.1"/>
</dbReference>
<evidence type="ECO:0000259" key="12">
    <source>
        <dbReference type="PROSITE" id="PS50039"/>
    </source>
</evidence>
<dbReference type="GO" id="GO:0005634">
    <property type="term" value="C:nucleus"/>
    <property type="evidence" value="ECO:0007669"/>
    <property type="project" value="UniProtKB-SubCell"/>
</dbReference>
<dbReference type="OrthoDB" id="5830876at2759"/>
<feature type="region of interest" description="Disordered" evidence="11">
    <location>
        <begin position="780"/>
        <end position="810"/>
    </location>
</feature>
<evidence type="ECO:0000256" key="2">
    <source>
        <dbReference type="ARBA" id="ARBA00022491"/>
    </source>
</evidence>
<reference evidence="13" key="1">
    <citation type="submission" date="2022-11" db="UniProtKB">
        <authorList>
            <consortium name="EnsemblMetazoa"/>
        </authorList>
    </citation>
    <scope>IDENTIFICATION</scope>
</reference>
<dbReference type="Gene3D" id="1.10.10.10">
    <property type="entry name" value="Winged helix-like DNA-binding domain superfamily/Winged helix DNA-binding domain"/>
    <property type="match status" value="1"/>
</dbReference>
<feature type="domain" description="Fork-head" evidence="12">
    <location>
        <begin position="530"/>
        <end position="603"/>
    </location>
</feature>
<dbReference type="SUPFAM" id="SSF46785">
    <property type="entry name" value="Winged helix' DNA-binding domain"/>
    <property type="match status" value="1"/>
</dbReference>
<feature type="region of interest" description="Disordered" evidence="11">
    <location>
        <begin position="265"/>
        <end position="292"/>
    </location>
</feature>
<dbReference type="Pfam" id="PF00250">
    <property type="entry name" value="Forkhead"/>
    <property type="match status" value="1"/>
</dbReference>
<feature type="compositionally biased region" description="Pro residues" evidence="11">
    <location>
        <begin position="465"/>
        <end position="478"/>
    </location>
</feature>
<dbReference type="InterPro" id="IPR036390">
    <property type="entry name" value="WH_DNA-bd_sf"/>
</dbReference>
<dbReference type="AlphaFoldDB" id="A0A914AV28"/>
<dbReference type="GeneID" id="119737339"/>
<evidence type="ECO:0000256" key="9">
    <source>
        <dbReference type="ARBA" id="ARBA00023242"/>
    </source>
</evidence>
<dbReference type="CDD" id="cd20065">
    <property type="entry name" value="FH_FOXP2"/>
    <property type="match status" value="1"/>
</dbReference>
<dbReference type="Pfam" id="PF16159">
    <property type="entry name" value="FOXP-CC"/>
    <property type="match status" value="1"/>
</dbReference>
<dbReference type="FunFam" id="1.20.5.340:FF:000005">
    <property type="entry name" value="Forkhead box P1, isoform CRA_f"/>
    <property type="match status" value="1"/>
</dbReference>
<feature type="region of interest" description="Disordered" evidence="11">
    <location>
        <begin position="88"/>
        <end position="120"/>
    </location>
</feature>
<feature type="compositionally biased region" description="Polar residues" evidence="11">
    <location>
        <begin position="279"/>
        <end position="291"/>
    </location>
</feature>
<comment type="subcellular location">
    <subcellularLocation>
        <location evidence="1 10">Nucleus</location>
    </subcellularLocation>
</comment>
<evidence type="ECO:0000256" key="1">
    <source>
        <dbReference type="ARBA" id="ARBA00004123"/>
    </source>
</evidence>